<dbReference type="AlphaFoldDB" id="A0A016VSV1"/>
<dbReference type="PROSITE" id="PS50950">
    <property type="entry name" value="ZF_THAP"/>
    <property type="match status" value="1"/>
</dbReference>
<evidence type="ECO:0000256" key="3">
    <source>
        <dbReference type="ARBA" id="ARBA00022833"/>
    </source>
</evidence>
<reference evidence="9" key="1">
    <citation type="journal article" date="2015" name="Nat. Genet.">
        <title>The genome and transcriptome of the zoonotic hookworm Ancylostoma ceylanicum identify infection-specific gene families.</title>
        <authorList>
            <person name="Schwarz E.M."/>
            <person name="Hu Y."/>
            <person name="Antoshechkin I."/>
            <person name="Miller M.M."/>
            <person name="Sternberg P.W."/>
            <person name="Aroian R.V."/>
        </authorList>
    </citation>
    <scope>NUCLEOTIDE SEQUENCE</scope>
    <source>
        <strain evidence="9">HY135</strain>
    </source>
</reference>
<dbReference type="STRING" id="53326.A0A016VSV1"/>
<feature type="region of interest" description="Disordered" evidence="6">
    <location>
        <begin position="13"/>
        <end position="75"/>
    </location>
</feature>
<dbReference type="GO" id="GO:0008270">
    <property type="term" value="F:zinc ion binding"/>
    <property type="evidence" value="ECO:0007669"/>
    <property type="project" value="UniProtKB-KW"/>
</dbReference>
<proteinExistence type="predicted"/>
<keyword evidence="4 5" id="KW-0238">DNA-binding</keyword>
<evidence type="ECO:0000259" key="7">
    <source>
        <dbReference type="PROSITE" id="PS50950"/>
    </source>
</evidence>
<sequence>MERPMTLTAFSSCLLQTSPNTTPASTDTQAQDTTLRRPDSSESNEDQTGLSPATADADARTIPTPTPLRRSQRSRRPPIRLDILCKMYIGKRLTCDRNLTKDRPQQDYATLSAEPISVVDDVCAENEEDGYEEMDEEDEEYPTLDAAIPVVTYKEIESIDAIGPFVSALPHCVVCSRTPTPKTRLFKWPNDLTLRKSWLTFFQLGADYLDNIKDPYICNFHFDASQFLYEGDRVYWKKDSFPRFRQRRSVLAEPFPWEMALSSDKRQVTQSTLPQRLRHGIQHDHKVTFRESFFKSKSKSSHPVAVVSLPGNPNVFYEFSYTRTSSVDSSKFYSCLTCRRAKTDTRVKDVIRTIHIKDGTIRSRSDPFWGHHFACRPFTSLDVSDPVHVCSSVRDYPGICGADHLEEFPDHLQDNAQWDEKSSPQHLPFLCEASSSAQLYDKNFDESDVDDQSRGKLGIAKAGNSESTSKMWFSRQVRLAL</sequence>
<keyword evidence="9" id="KW-1185">Reference proteome</keyword>
<keyword evidence="1" id="KW-0479">Metal-binding</keyword>
<protein>
    <recommendedName>
        <fullName evidence="7">THAP-type domain-containing protein</fullName>
    </recommendedName>
</protein>
<keyword evidence="2 5" id="KW-0863">Zinc-finger</keyword>
<feature type="domain" description="THAP-type" evidence="7">
    <location>
        <begin position="169"/>
        <end position="245"/>
    </location>
</feature>
<dbReference type="SMART" id="SM00980">
    <property type="entry name" value="THAP"/>
    <property type="match status" value="1"/>
</dbReference>
<name>A0A016VSV1_9BILA</name>
<dbReference type="InterPro" id="IPR006612">
    <property type="entry name" value="THAP_Znf"/>
</dbReference>
<feature type="compositionally biased region" description="Polar residues" evidence="6">
    <location>
        <begin position="13"/>
        <end position="33"/>
    </location>
</feature>
<dbReference type="Proteomes" id="UP000024635">
    <property type="component" value="Unassembled WGS sequence"/>
</dbReference>
<dbReference type="SUPFAM" id="SSF57716">
    <property type="entry name" value="Glucocorticoid receptor-like (DNA-binding domain)"/>
    <property type="match status" value="1"/>
</dbReference>
<evidence type="ECO:0000256" key="4">
    <source>
        <dbReference type="ARBA" id="ARBA00023125"/>
    </source>
</evidence>
<evidence type="ECO:0000256" key="5">
    <source>
        <dbReference type="PROSITE-ProRule" id="PRU00309"/>
    </source>
</evidence>
<evidence type="ECO:0000256" key="2">
    <source>
        <dbReference type="ARBA" id="ARBA00022771"/>
    </source>
</evidence>
<dbReference type="OrthoDB" id="5866893at2759"/>
<accession>A0A016VSV1</accession>
<dbReference type="Pfam" id="PF05485">
    <property type="entry name" value="THAP"/>
    <property type="match status" value="1"/>
</dbReference>
<dbReference type="GO" id="GO:0003677">
    <property type="term" value="F:DNA binding"/>
    <property type="evidence" value="ECO:0007669"/>
    <property type="project" value="UniProtKB-UniRule"/>
</dbReference>
<evidence type="ECO:0000256" key="6">
    <source>
        <dbReference type="SAM" id="MobiDB-lite"/>
    </source>
</evidence>
<evidence type="ECO:0000313" key="8">
    <source>
        <dbReference type="EMBL" id="EYC30480.1"/>
    </source>
</evidence>
<comment type="caution">
    <text evidence="8">The sequence shown here is derived from an EMBL/GenBank/DDBJ whole genome shotgun (WGS) entry which is preliminary data.</text>
</comment>
<evidence type="ECO:0000256" key="1">
    <source>
        <dbReference type="ARBA" id="ARBA00022723"/>
    </source>
</evidence>
<organism evidence="8 9">
    <name type="scientific">Ancylostoma ceylanicum</name>
    <dbReference type="NCBI Taxonomy" id="53326"/>
    <lineage>
        <taxon>Eukaryota</taxon>
        <taxon>Metazoa</taxon>
        <taxon>Ecdysozoa</taxon>
        <taxon>Nematoda</taxon>
        <taxon>Chromadorea</taxon>
        <taxon>Rhabditida</taxon>
        <taxon>Rhabditina</taxon>
        <taxon>Rhabditomorpha</taxon>
        <taxon>Strongyloidea</taxon>
        <taxon>Ancylostomatidae</taxon>
        <taxon>Ancylostomatinae</taxon>
        <taxon>Ancylostoma</taxon>
    </lineage>
</organism>
<keyword evidence="3" id="KW-0862">Zinc</keyword>
<dbReference type="EMBL" id="JARK01001341">
    <property type="protein sequence ID" value="EYC30480.1"/>
    <property type="molecule type" value="Genomic_DNA"/>
</dbReference>
<evidence type="ECO:0000313" key="9">
    <source>
        <dbReference type="Proteomes" id="UP000024635"/>
    </source>
</evidence>
<gene>
    <name evidence="8" type="primary">Acey_s0005.g2670</name>
    <name evidence="8" type="synonym">Acey-B0336.7</name>
    <name evidence="8" type="ORF">Y032_0005g2670</name>
</gene>